<dbReference type="PROSITE" id="PS50095">
    <property type="entry name" value="PLAT"/>
    <property type="match status" value="1"/>
</dbReference>
<sequence>MTMKAKAAIMVVAVTMMVIFMTTASANEELSVRHRRGTLTQCSGGKRVPVRICVKTAEGNAVQSRGTDSDVRVRLNGANCHSPVYDLESSNDDFEQGDYDCYGFKTYDVGTPVNSIQVLLVPFRDSWLMDSMVLRYNNAQPCLRFYLRWWFTNQTPKTLVGPTVVNCSRYSL</sequence>
<name>A0AAN9B1V8_9CAEN</name>
<dbReference type="Gene3D" id="2.60.60.20">
    <property type="entry name" value="PLAT/LH2 domain"/>
    <property type="match status" value="1"/>
</dbReference>
<feature type="domain" description="PLAT" evidence="3">
    <location>
        <begin position="50"/>
        <end position="165"/>
    </location>
</feature>
<reference evidence="4 5" key="1">
    <citation type="submission" date="2024-02" db="EMBL/GenBank/DDBJ databases">
        <title>Chromosome-scale genome assembly of the rough periwinkle Littorina saxatilis.</title>
        <authorList>
            <person name="De Jode A."/>
            <person name="Faria R."/>
            <person name="Formenti G."/>
            <person name="Sims Y."/>
            <person name="Smith T.P."/>
            <person name="Tracey A."/>
            <person name="Wood J.M.D."/>
            <person name="Zagrodzka Z.B."/>
            <person name="Johannesson K."/>
            <person name="Butlin R.K."/>
            <person name="Leder E.H."/>
        </authorList>
    </citation>
    <scope>NUCLEOTIDE SEQUENCE [LARGE SCALE GENOMIC DNA]</scope>
    <source>
        <strain evidence="4">Snail1</strain>
        <tissue evidence="4">Muscle</tissue>
    </source>
</reference>
<keyword evidence="5" id="KW-1185">Reference proteome</keyword>
<dbReference type="Proteomes" id="UP001374579">
    <property type="component" value="Unassembled WGS sequence"/>
</dbReference>
<evidence type="ECO:0000256" key="1">
    <source>
        <dbReference type="PROSITE-ProRule" id="PRU00152"/>
    </source>
</evidence>
<dbReference type="InterPro" id="IPR001024">
    <property type="entry name" value="PLAT/LH2_dom"/>
</dbReference>
<comment type="caution">
    <text evidence="1">Lacks conserved residue(s) required for the propagation of feature annotation.</text>
</comment>
<feature type="signal peptide" evidence="2">
    <location>
        <begin position="1"/>
        <end position="26"/>
    </location>
</feature>
<evidence type="ECO:0000313" key="4">
    <source>
        <dbReference type="EMBL" id="KAK7097553.1"/>
    </source>
</evidence>
<dbReference type="EMBL" id="JBAMIC010000013">
    <property type="protein sequence ID" value="KAK7097553.1"/>
    <property type="molecule type" value="Genomic_DNA"/>
</dbReference>
<evidence type="ECO:0000313" key="5">
    <source>
        <dbReference type="Proteomes" id="UP001374579"/>
    </source>
</evidence>
<dbReference type="AlphaFoldDB" id="A0AAN9B1V8"/>
<gene>
    <name evidence="4" type="ORF">V1264_004509</name>
</gene>
<feature type="chain" id="PRO_5042900745" description="PLAT domain-containing protein" evidence="2">
    <location>
        <begin position="27"/>
        <end position="172"/>
    </location>
</feature>
<accession>A0AAN9B1V8</accession>
<evidence type="ECO:0000259" key="3">
    <source>
        <dbReference type="PROSITE" id="PS50095"/>
    </source>
</evidence>
<dbReference type="InterPro" id="IPR036392">
    <property type="entry name" value="PLAT/LH2_dom_sf"/>
</dbReference>
<evidence type="ECO:0000256" key="2">
    <source>
        <dbReference type="SAM" id="SignalP"/>
    </source>
</evidence>
<organism evidence="4 5">
    <name type="scientific">Littorina saxatilis</name>
    <dbReference type="NCBI Taxonomy" id="31220"/>
    <lineage>
        <taxon>Eukaryota</taxon>
        <taxon>Metazoa</taxon>
        <taxon>Spiralia</taxon>
        <taxon>Lophotrochozoa</taxon>
        <taxon>Mollusca</taxon>
        <taxon>Gastropoda</taxon>
        <taxon>Caenogastropoda</taxon>
        <taxon>Littorinimorpha</taxon>
        <taxon>Littorinoidea</taxon>
        <taxon>Littorinidae</taxon>
        <taxon>Littorina</taxon>
    </lineage>
</organism>
<dbReference type="SUPFAM" id="SSF49723">
    <property type="entry name" value="Lipase/lipooxygenase domain (PLAT/LH2 domain)"/>
    <property type="match status" value="1"/>
</dbReference>
<comment type="caution">
    <text evidence="4">The sequence shown here is derived from an EMBL/GenBank/DDBJ whole genome shotgun (WGS) entry which is preliminary data.</text>
</comment>
<protein>
    <recommendedName>
        <fullName evidence="3">PLAT domain-containing protein</fullName>
    </recommendedName>
</protein>
<keyword evidence="2" id="KW-0732">Signal</keyword>
<proteinExistence type="predicted"/>